<evidence type="ECO:0000313" key="2">
    <source>
        <dbReference type="EMBL" id="ACL61738.1"/>
    </source>
</evidence>
<accession>B8IIU3</accession>
<name>B8IIU3_METNO</name>
<evidence type="ECO:0000256" key="1">
    <source>
        <dbReference type="SAM" id="MobiDB-lite"/>
    </source>
</evidence>
<feature type="compositionally biased region" description="Acidic residues" evidence="1">
    <location>
        <begin position="139"/>
        <end position="154"/>
    </location>
</feature>
<dbReference type="AlphaFoldDB" id="B8IIU3"/>
<evidence type="ECO:0000313" key="3">
    <source>
        <dbReference type="Proteomes" id="UP000008207"/>
    </source>
</evidence>
<feature type="region of interest" description="Disordered" evidence="1">
    <location>
        <begin position="97"/>
        <end position="117"/>
    </location>
</feature>
<dbReference type="STRING" id="460265.Mnod_6996"/>
<feature type="compositionally biased region" description="Basic residues" evidence="1">
    <location>
        <begin position="1"/>
        <end position="11"/>
    </location>
</feature>
<dbReference type="KEGG" id="mno:Mnod_6996"/>
<feature type="compositionally biased region" description="Basic and acidic residues" evidence="1">
    <location>
        <begin position="12"/>
        <end position="22"/>
    </location>
</feature>
<proteinExistence type="predicted"/>
<gene>
    <name evidence="2" type="ordered locus">Mnod_6996</name>
</gene>
<dbReference type="Proteomes" id="UP000008207">
    <property type="component" value="Chromosome"/>
</dbReference>
<protein>
    <submittedName>
        <fullName evidence="2">Uncharacterized protein</fullName>
    </submittedName>
</protein>
<dbReference type="HOGENOM" id="CLU_143446_0_0_5"/>
<feature type="region of interest" description="Disordered" evidence="1">
    <location>
        <begin position="130"/>
        <end position="154"/>
    </location>
</feature>
<sequence>MSKPPKNKGGRPPHDPPEGKRTEVAALASFGIKEEDIARYIGVAIMTLRKHYAEELFRGRISANAKVAQSLYKNATTRGPGQTTAQIFWLKTRAGWKEPPREVSGPGGAPITTVDLSKATPEQLNALEAIFGPLAGGSGDDDGGAPGGEGEESA</sequence>
<dbReference type="EMBL" id="CP001349">
    <property type="protein sequence ID" value="ACL61738.1"/>
    <property type="molecule type" value="Genomic_DNA"/>
</dbReference>
<feature type="region of interest" description="Disordered" evidence="1">
    <location>
        <begin position="1"/>
        <end position="22"/>
    </location>
</feature>
<dbReference type="eggNOG" id="ENOG5033E0M">
    <property type="taxonomic scope" value="Bacteria"/>
</dbReference>
<reference evidence="2 3" key="1">
    <citation type="submission" date="2009-01" db="EMBL/GenBank/DDBJ databases">
        <title>Complete sequence of chromosome of Methylobacterium nodulans ORS 2060.</title>
        <authorList>
            <consortium name="US DOE Joint Genome Institute"/>
            <person name="Lucas S."/>
            <person name="Copeland A."/>
            <person name="Lapidus A."/>
            <person name="Glavina del Rio T."/>
            <person name="Dalin E."/>
            <person name="Tice H."/>
            <person name="Bruce D."/>
            <person name="Goodwin L."/>
            <person name="Pitluck S."/>
            <person name="Sims D."/>
            <person name="Brettin T."/>
            <person name="Detter J.C."/>
            <person name="Han C."/>
            <person name="Larimer F."/>
            <person name="Land M."/>
            <person name="Hauser L."/>
            <person name="Kyrpides N."/>
            <person name="Ivanova N."/>
            <person name="Marx C.J."/>
            <person name="Richardson P."/>
        </authorList>
    </citation>
    <scope>NUCLEOTIDE SEQUENCE [LARGE SCALE GENOMIC DNA]</scope>
    <source>
        <strain evidence="3">LMG 21967 / CNCM I-2342 / ORS 2060</strain>
    </source>
</reference>
<dbReference type="RefSeq" id="WP_015933301.1">
    <property type="nucleotide sequence ID" value="NC_011894.1"/>
</dbReference>
<keyword evidence="3" id="KW-1185">Reference proteome</keyword>
<organism evidence="2 3">
    <name type="scientific">Methylobacterium nodulans (strain LMG 21967 / CNCM I-2342 / ORS 2060)</name>
    <dbReference type="NCBI Taxonomy" id="460265"/>
    <lineage>
        <taxon>Bacteria</taxon>
        <taxon>Pseudomonadati</taxon>
        <taxon>Pseudomonadota</taxon>
        <taxon>Alphaproteobacteria</taxon>
        <taxon>Hyphomicrobiales</taxon>
        <taxon>Methylobacteriaceae</taxon>
        <taxon>Methylobacterium</taxon>
    </lineage>
</organism>